<dbReference type="InterPro" id="IPR004800">
    <property type="entry name" value="KdsD/KpsF-type"/>
</dbReference>
<dbReference type="AlphaFoldDB" id="A0A368BZ54"/>
<feature type="site" description="Catalytically relevant" evidence="6">
    <location>
        <position position="146"/>
    </location>
</feature>
<dbReference type="Pfam" id="PF00571">
    <property type="entry name" value="CBS"/>
    <property type="match status" value="2"/>
</dbReference>
<comment type="caution">
    <text evidence="10">The sequence shown here is derived from an EMBL/GenBank/DDBJ whole genome shotgun (WGS) entry which is preliminary data.</text>
</comment>
<evidence type="ECO:0000256" key="7">
    <source>
        <dbReference type="PROSITE-ProRule" id="PRU00703"/>
    </source>
</evidence>
<keyword evidence="5" id="KW-0479">Metal-binding</keyword>
<keyword evidence="5" id="KW-0862">Zinc</keyword>
<proteinExistence type="inferred from homology"/>
<dbReference type="PIRSF" id="PIRSF004692">
    <property type="entry name" value="KdsD_KpsF"/>
    <property type="match status" value="1"/>
</dbReference>
<dbReference type="PANTHER" id="PTHR42745">
    <property type="match status" value="1"/>
</dbReference>
<dbReference type="GO" id="GO:0005975">
    <property type="term" value="P:carbohydrate metabolic process"/>
    <property type="evidence" value="ECO:0007669"/>
    <property type="project" value="InterPro"/>
</dbReference>
<comment type="similarity">
    <text evidence="1 4">Belongs to the SIS family. GutQ/KpsF subfamily.</text>
</comment>
<evidence type="ECO:0000256" key="1">
    <source>
        <dbReference type="ARBA" id="ARBA00008165"/>
    </source>
</evidence>
<evidence type="ECO:0000256" key="2">
    <source>
        <dbReference type="ARBA" id="ARBA00022737"/>
    </source>
</evidence>
<dbReference type="PANTHER" id="PTHR42745:SF1">
    <property type="entry name" value="ARABINOSE 5-PHOSPHATE ISOMERASE KDSD"/>
    <property type="match status" value="1"/>
</dbReference>
<dbReference type="FunFam" id="3.40.50.10490:FF:000011">
    <property type="entry name" value="Arabinose 5-phosphate isomerase"/>
    <property type="match status" value="1"/>
</dbReference>
<sequence length="321" mass="34117">MSTNKFINSAKKTIGIQADSIASLSNQIDKSFAEIAKKVSLIKGKLIVMGVGKSGHVGQKVSATLASTGTPSFFIHPTEAAHGDLGMIAKDDAVLIFSNSGETKEVTAILPALKRMTADIFSITGNANSSIAKASSVHLKVQVEKEACPHDLAPTSSTTASMVIGDALAISLIEEKNFSSEDFAKSHPAGELGKKLTTYVGDLAISGNKVPCVEIDASIKDTIIEITSKKLGMALVVNNEEVVGIFTDGDLRRALNQEIAIENNSVSSVMTKKFKSISENDLAIDAATIMEKNKIFTLNVLNQKKQPSVITMHQLLEFGII</sequence>
<dbReference type="Pfam" id="PF01380">
    <property type="entry name" value="SIS"/>
    <property type="match status" value="1"/>
</dbReference>
<evidence type="ECO:0000256" key="3">
    <source>
        <dbReference type="ARBA" id="ARBA00023122"/>
    </source>
</evidence>
<keyword evidence="3 7" id="KW-0129">CBS domain</keyword>
<dbReference type="NCBIfam" id="TIGR00393">
    <property type="entry name" value="kpsF"/>
    <property type="match status" value="1"/>
</dbReference>
<dbReference type="InterPro" id="IPR050986">
    <property type="entry name" value="GutQ/KpsF_isomerases"/>
</dbReference>
<dbReference type="GO" id="GO:1901135">
    <property type="term" value="P:carbohydrate derivative metabolic process"/>
    <property type="evidence" value="ECO:0007669"/>
    <property type="project" value="InterPro"/>
</dbReference>
<dbReference type="InterPro" id="IPR000644">
    <property type="entry name" value="CBS_dom"/>
</dbReference>
<dbReference type="GO" id="GO:0097367">
    <property type="term" value="F:carbohydrate derivative binding"/>
    <property type="evidence" value="ECO:0007669"/>
    <property type="project" value="InterPro"/>
</dbReference>
<dbReference type="SUPFAM" id="SSF53697">
    <property type="entry name" value="SIS domain"/>
    <property type="match status" value="1"/>
</dbReference>
<dbReference type="Gene3D" id="3.10.580.10">
    <property type="entry name" value="CBS-domain"/>
    <property type="match status" value="1"/>
</dbReference>
<dbReference type="EC" id="5.3.1.13" evidence="4"/>
<dbReference type="EMBL" id="QOPE01000004">
    <property type="protein sequence ID" value="RCL42375.1"/>
    <property type="molecule type" value="Genomic_DNA"/>
</dbReference>
<evidence type="ECO:0000259" key="8">
    <source>
        <dbReference type="PROSITE" id="PS51371"/>
    </source>
</evidence>
<evidence type="ECO:0000256" key="4">
    <source>
        <dbReference type="PIRNR" id="PIRNR004692"/>
    </source>
</evidence>
<feature type="domain" description="SIS" evidence="9">
    <location>
        <begin position="35"/>
        <end position="178"/>
    </location>
</feature>
<dbReference type="InterPro" id="IPR035474">
    <property type="entry name" value="SIS_Kpsf"/>
</dbReference>
<evidence type="ECO:0000259" key="9">
    <source>
        <dbReference type="PROSITE" id="PS51464"/>
    </source>
</evidence>
<dbReference type="InterPro" id="IPR046348">
    <property type="entry name" value="SIS_dom_sf"/>
</dbReference>
<accession>A0A368BZ54</accession>
<dbReference type="CDD" id="cd04604">
    <property type="entry name" value="CBS_pair_SIS_assoc"/>
    <property type="match status" value="1"/>
</dbReference>
<reference evidence="10 11" key="1">
    <citation type="journal article" date="2018" name="Microbiome">
        <title>Fine metagenomic profile of the Mediterranean stratified and mixed water columns revealed by assembly and recruitment.</title>
        <authorList>
            <person name="Haro-Moreno J.M."/>
            <person name="Lopez-Perez M."/>
            <person name="De La Torre J.R."/>
            <person name="Picazo A."/>
            <person name="Camacho A."/>
            <person name="Rodriguez-Valera F."/>
        </authorList>
    </citation>
    <scope>NUCLEOTIDE SEQUENCE [LARGE SCALE GENOMIC DNA]</scope>
    <source>
        <strain evidence="10">MED-G82</strain>
    </source>
</reference>
<feature type="site" description="Catalytically relevant" evidence="6">
    <location>
        <position position="187"/>
    </location>
</feature>
<dbReference type="Gene3D" id="3.40.50.10490">
    <property type="entry name" value="Glucose-6-phosphate isomerase like protein, domain 1"/>
    <property type="match status" value="1"/>
</dbReference>
<dbReference type="CDD" id="cd05014">
    <property type="entry name" value="SIS_Kpsf"/>
    <property type="match status" value="1"/>
</dbReference>
<comment type="catalytic activity">
    <reaction evidence="4">
        <text>D-arabinose 5-phosphate = D-ribulose 5-phosphate</text>
        <dbReference type="Rhea" id="RHEA:23104"/>
        <dbReference type="ChEBI" id="CHEBI:57693"/>
        <dbReference type="ChEBI" id="CHEBI:58121"/>
        <dbReference type="EC" id="5.3.1.13"/>
    </reaction>
</comment>
<feature type="site" description="Catalytically relevant" evidence="6">
    <location>
        <position position="105"/>
    </location>
</feature>
<dbReference type="PROSITE" id="PS51371">
    <property type="entry name" value="CBS"/>
    <property type="match status" value="1"/>
</dbReference>
<dbReference type="Proteomes" id="UP000253307">
    <property type="component" value="Unassembled WGS sequence"/>
</dbReference>
<evidence type="ECO:0000313" key="11">
    <source>
        <dbReference type="Proteomes" id="UP000253307"/>
    </source>
</evidence>
<dbReference type="PROSITE" id="PS51464">
    <property type="entry name" value="SIS"/>
    <property type="match status" value="1"/>
</dbReference>
<keyword evidence="4 10" id="KW-0413">Isomerase</keyword>
<name>A0A368BZ54_9GAMM</name>
<evidence type="ECO:0000256" key="6">
    <source>
        <dbReference type="PIRSR" id="PIRSR004692-3"/>
    </source>
</evidence>
<dbReference type="GO" id="GO:0046872">
    <property type="term" value="F:metal ion binding"/>
    <property type="evidence" value="ECO:0007669"/>
    <property type="project" value="UniProtKB-KW"/>
</dbReference>
<gene>
    <name evidence="10" type="ORF">DBW96_00895</name>
</gene>
<evidence type="ECO:0000313" key="10">
    <source>
        <dbReference type="EMBL" id="RCL42375.1"/>
    </source>
</evidence>
<evidence type="ECO:0000256" key="5">
    <source>
        <dbReference type="PIRSR" id="PIRSR004692-2"/>
    </source>
</evidence>
<protein>
    <recommendedName>
        <fullName evidence="4">Arabinose 5-phosphate isomerase</fullName>
        <shortName evidence="4">API</shortName>
        <ecNumber evidence="4">5.3.1.13</ecNumber>
    </recommendedName>
</protein>
<dbReference type="InterPro" id="IPR046342">
    <property type="entry name" value="CBS_dom_sf"/>
</dbReference>
<organism evidence="10 11">
    <name type="scientific">SAR86 cluster bacterium</name>
    <dbReference type="NCBI Taxonomy" id="2030880"/>
    <lineage>
        <taxon>Bacteria</taxon>
        <taxon>Pseudomonadati</taxon>
        <taxon>Pseudomonadota</taxon>
        <taxon>Gammaproteobacteria</taxon>
        <taxon>SAR86 cluster</taxon>
    </lineage>
</organism>
<feature type="site" description="Catalytically relevant" evidence="6">
    <location>
        <position position="53"/>
    </location>
</feature>
<dbReference type="InterPro" id="IPR001347">
    <property type="entry name" value="SIS_dom"/>
</dbReference>
<keyword evidence="2" id="KW-0677">Repeat</keyword>
<feature type="domain" description="CBS" evidence="8">
    <location>
        <begin position="204"/>
        <end position="261"/>
    </location>
</feature>
<dbReference type="GO" id="GO:0019146">
    <property type="term" value="F:arabinose-5-phosphate isomerase activity"/>
    <property type="evidence" value="ECO:0007669"/>
    <property type="project" value="UniProtKB-EC"/>
</dbReference>
<feature type="binding site" evidence="5">
    <location>
        <position position="76"/>
    </location>
    <ligand>
        <name>Zn(2+)</name>
        <dbReference type="ChEBI" id="CHEBI:29105"/>
    </ligand>
</feature>